<dbReference type="PANTHER" id="PTHR46494:SF1">
    <property type="entry name" value="CORA FAMILY METAL ION TRANSPORTER (EUROFUNG)"/>
    <property type="match status" value="1"/>
</dbReference>
<feature type="transmembrane region" description="Helical" evidence="2">
    <location>
        <begin position="284"/>
        <end position="310"/>
    </location>
</feature>
<reference evidence="3 4" key="1">
    <citation type="submission" date="2023-08" db="EMBL/GenBank/DDBJ databases">
        <title>Black Yeasts Isolated from many extreme environments.</title>
        <authorList>
            <person name="Coleine C."/>
            <person name="Stajich J.E."/>
            <person name="Selbmann L."/>
        </authorList>
    </citation>
    <scope>NUCLEOTIDE SEQUENCE [LARGE SCALE GENOMIC DNA]</scope>
    <source>
        <strain evidence="3 4">CCFEE 536</strain>
    </source>
</reference>
<evidence type="ECO:0008006" key="5">
    <source>
        <dbReference type="Google" id="ProtNLM"/>
    </source>
</evidence>
<proteinExistence type="predicted"/>
<accession>A0ABR0LYY5</accession>
<evidence type="ECO:0000256" key="1">
    <source>
        <dbReference type="ARBA" id="ARBA00004651"/>
    </source>
</evidence>
<keyword evidence="2" id="KW-1133">Transmembrane helix</keyword>
<evidence type="ECO:0000313" key="3">
    <source>
        <dbReference type="EMBL" id="KAK5256948.1"/>
    </source>
</evidence>
<dbReference type="Proteomes" id="UP001357485">
    <property type="component" value="Unassembled WGS sequence"/>
</dbReference>
<evidence type="ECO:0000256" key="2">
    <source>
        <dbReference type="SAM" id="Phobius"/>
    </source>
</evidence>
<gene>
    <name evidence="3" type="ORF">LTR16_002006</name>
</gene>
<keyword evidence="2" id="KW-0472">Membrane</keyword>
<dbReference type="InterPro" id="IPR045861">
    <property type="entry name" value="CorA_cytoplasmic_dom"/>
</dbReference>
<dbReference type="SUPFAM" id="SSF143865">
    <property type="entry name" value="CorA soluble domain-like"/>
    <property type="match status" value="1"/>
</dbReference>
<feature type="non-terminal residue" evidence="3">
    <location>
        <position position="1"/>
    </location>
</feature>
<dbReference type="PANTHER" id="PTHR46494">
    <property type="entry name" value="CORA FAMILY METAL ION TRANSPORTER (EUROFUNG)"/>
    <property type="match status" value="1"/>
</dbReference>
<sequence>SAVGTVISIHEDPYPYKNSDLDKQEQRALNVIRRNLLNVFRQLSKARNSAKESPLTVLPIRKQVGDSKEETLHRPTDAPGLLFYYLFDDWYTSYGLVVKREHQYGAELNQLREAMLQKAELSHVDRLQHIGRQLAVLKRIHQSYERIIDRVLEKQKATLASLTNSNILPGLQREESMSSSQPQIAEAESLLGVSLSSAARVRFERLKDLIRLYALSEIQDCLDQKENLAMMNFNLIAIKESYSVERLTRITLLLAKVTILFMPVSLMTAYFSTQLQDVRFTSHAYWTAFAVILSASICALMLFGAVSGTLEGRMVVRPLSRVLVDFWRGKVGGSRRGA</sequence>
<keyword evidence="4" id="KW-1185">Reference proteome</keyword>
<comment type="caution">
    <text evidence="3">The sequence shown here is derived from an EMBL/GenBank/DDBJ whole genome shotgun (WGS) entry which is preliminary data.</text>
</comment>
<feature type="transmembrane region" description="Helical" evidence="2">
    <location>
        <begin position="250"/>
        <end position="272"/>
    </location>
</feature>
<protein>
    <recommendedName>
        <fullName evidence="5">Magnesium transporter</fullName>
    </recommendedName>
</protein>
<name>A0ABR0LYY5_9PEZI</name>
<dbReference type="EMBL" id="JAVRRA010008345">
    <property type="protein sequence ID" value="KAK5256948.1"/>
    <property type="molecule type" value="Genomic_DNA"/>
</dbReference>
<organism evidence="3 4">
    <name type="scientific">Cryomyces antarcticus</name>
    <dbReference type="NCBI Taxonomy" id="329879"/>
    <lineage>
        <taxon>Eukaryota</taxon>
        <taxon>Fungi</taxon>
        <taxon>Dikarya</taxon>
        <taxon>Ascomycota</taxon>
        <taxon>Pezizomycotina</taxon>
        <taxon>Dothideomycetes</taxon>
        <taxon>Dothideomycetes incertae sedis</taxon>
        <taxon>Cryomyces</taxon>
    </lineage>
</organism>
<keyword evidence="2" id="KW-0812">Transmembrane</keyword>
<evidence type="ECO:0000313" key="4">
    <source>
        <dbReference type="Proteomes" id="UP001357485"/>
    </source>
</evidence>
<comment type="subcellular location">
    <subcellularLocation>
        <location evidence="1">Cell membrane</location>
        <topology evidence="1">Multi-pass membrane protein</topology>
    </subcellularLocation>
</comment>